<dbReference type="EMBL" id="CADCVP010000305">
    <property type="protein sequence ID" value="CAA9516159.1"/>
    <property type="molecule type" value="Genomic_DNA"/>
</dbReference>
<evidence type="ECO:0000256" key="1">
    <source>
        <dbReference type="SAM" id="MobiDB-lite"/>
    </source>
</evidence>
<feature type="compositionally biased region" description="Basic and acidic residues" evidence="1">
    <location>
        <begin position="155"/>
        <end position="165"/>
    </location>
</feature>
<proteinExistence type="predicted"/>
<feature type="compositionally biased region" description="Basic and acidic residues" evidence="1">
    <location>
        <begin position="65"/>
        <end position="74"/>
    </location>
</feature>
<evidence type="ECO:0000313" key="2">
    <source>
        <dbReference type="EMBL" id="CAA9516159.1"/>
    </source>
</evidence>
<feature type="compositionally biased region" description="Low complexity" evidence="1">
    <location>
        <begin position="132"/>
        <end position="151"/>
    </location>
</feature>
<feature type="non-terminal residue" evidence="2">
    <location>
        <position position="280"/>
    </location>
</feature>
<feature type="compositionally biased region" description="Basic residues" evidence="1">
    <location>
        <begin position="172"/>
        <end position="184"/>
    </location>
</feature>
<reference evidence="2" key="1">
    <citation type="submission" date="2020-02" db="EMBL/GenBank/DDBJ databases">
        <authorList>
            <person name="Meier V. D."/>
        </authorList>
    </citation>
    <scope>NUCLEOTIDE SEQUENCE</scope>
    <source>
        <strain evidence="2">AVDCRST_MAG69</strain>
    </source>
</reference>
<name>A0A6J4T8J4_9ACTN</name>
<feature type="compositionally biased region" description="Basic residues" evidence="1">
    <location>
        <begin position="48"/>
        <end position="61"/>
    </location>
</feature>
<feature type="compositionally biased region" description="Basic residues" evidence="1">
    <location>
        <begin position="235"/>
        <end position="246"/>
    </location>
</feature>
<protein>
    <submittedName>
        <fullName evidence="2">Uncharacterized protein</fullName>
    </submittedName>
</protein>
<organism evidence="2">
    <name type="scientific">uncultured Solirubrobacteraceae bacterium</name>
    <dbReference type="NCBI Taxonomy" id="1162706"/>
    <lineage>
        <taxon>Bacteria</taxon>
        <taxon>Bacillati</taxon>
        <taxon>Actinomycetota</taxon>
        <taxon>Thermoleophilia</taxon>
        <taxon>Solirubrobacterales</taxon>
        <taxon>Solirubrobacteraceae</taxon>
        <taxon>environmental samples</taxon>
    </lineage>
</organism>
<accession>A0A6J4T8J4</accession>
<feature type="compositionally biased region" description="Basic residues" evidence="1">
    <location>
        <begin position="86"/>
        <end position="97"/>
    </location>
</feature>
<feature type="region of interest" description="Disordered" evidence="1">
    <location>
        <begin position="1"/>
        <end position="199"/>
    </location>
</feature>
<feature type="non-terminal residue" evidence="2">
    <location>
        <position position="1"/>
    </location>
</feature>
<dbReference type="AlphaFoldDB" id="A0A6J4T8J4"/>
<feature type="region of interest" description="Disordered" evidence="1">
    <location>
        <begin position="235"/>
        <end position="280"/>
    </location>
</feature>
<gene>
    <name evidence="2" type="ORF">AVDCRST_MAG69-2772</name>
</gene>
<sequence length="280" mass="30271">VRRLPQREPAPVGRLGGRLAPPCRSDARGHHAGQLPHGRAGRAEARSGRARARRGHRRRGLPRLPDARARRDAHLLGLRAGDAHRRPGARQGARRGQRPLPSDRRRVDRPAGGQPRRRPVPVGPDADGRPRGGAAPVPPRAQAGRAPVARRLAGARREPVVERAPARAAPPRPRRGTRPGRARPVRLGPSGGHRRDAAGGRLRGLRARQRGLRDGLRRRGPLVADAARPVALVRRCGRHGTTRRGGRGQSGDRGRCGGLRGGRRDARGPGPHLGRRRGRL</sequence>